<dbReference type="FunFam" id="3.30.160.60:FF:000190">
    <property type="entry name" value="C2H2 finger domain protein"/>
    <property type="match status" value="1"/>
</dbReference>
<reference evidence="10 11" key="1">
    <citation type="submission" date="2018-05" db="EMBL/GenBank/DDBJ databases">
        <title>Genome sequencing and assembly of the regulated plant pathogen Lachnellula willkommii and related sister species for the development of diagnostic species identification markers.</title>
        <authorList>
            <person name="Giroux E."/>
            <person name="Bilodeau G."/>
        </authorList>
    </citation>
    <scope>NUCLEOTIDE SEQUENCE [LARGE SCALE GENOMIC DNA]</scope>
    <source>
        <strain evidence="10 11">CBS 268.59</strain>
    </source>
</reference>
<feature type="region of interest" description="Disordered" evidence="8">
    <location>
        <begin position="200"/>
        <end position="241"/>
    </location>
</feature>
<dbReference type="GO" id="GO:0000978">
    <property type="term" value="F:RNA polymerase II cis-regulatory region sequence-specific DNA binding"/>
    <property type="evidence" value="ECO:0007669"/>
    <property type="project" value="InterPro"/>
</dbReference>
<dbReference type="PROSITE" id="PS00028">
    <property type="entry name" value="ZINC_FINGER_C2H2_1"/>
    <property type="match status" value="2"/>
</dbReference>
<evidence type="ECO:0000313" key="10">
    <source>
        <dbReference type="EMBL" id="TVY80536.1"/>
    </source>
</evidence>
<gene>
    <name evidence="10" type="ORF">LSUE1_G007118</name>
</gene>
<feature type="domain" description="C2H2-type" evidence="9">
    <location>
        <begin position="29"/>
        <end position="56"/>
    </location>
</feature>
<dbReference type="InterPro" id="IPR013087">
    <property type="entry name" value="Znf_C2H2_type"/>
</dbReference>
<dbReference type="SUPFAM" id="SSF57667">
    <property type="entry name" value="beta-beta-alpha zinc fingers"/>
    <property type="match status" value="1"/>
</dbReference>
<dbReference type="SMART" id="SM00355">
    <property type="entry name" value="ZnF_C2H2"/>
    <property type="match status" value="2"/>
</dbReference>
<dbReference type="InterPro" id="IPR051059">
    <property type="entry name" value="VerF-like"/>
</dbReference>
<evidence type="ECO:0000256" key="3">
    <source>
        <dbReference type="ARBA" id="ARBA00022737"/>
    </source>
</evidence>
<dbReference type="InterPro" id="IPR036236">
    <property type="entry name" value="Znf_C2H2_sf"/>
</dbReference>
<evidence type="ECO:0000313" key="11">
    <source>
        <dbReference type="Proteomes" id="UP000469558"/>
    </source>
</evidence>
<keyword evidence="2" id="KW-0479">Metal-binding</keyword>
<evidence type="ECO:0000256" key="7">
    <source>
        <dbReference type="PROSITE-ProRule" id="PRU00042"/>
    </source>
</evidence>
<evidence type="ECO:0000256" key="1">
    <source>
        <dbReference type="ARBA" id="ARBA00004123"/>
    </source>
</evidence>
<feature type="region of interest" description="Disordered" evidence="8">
    <location>
        <begin position="83"/>
        <end position="110"/>
    </location>
</feature>
<dbReference type="GO" id="GO:0005634">
    <property type="term" value="C:nucleus"/>
    <property type="evidence" value="ECO:0007669"/>
    <property type="project" value="UniProtKB-SubCell"/>
</dbReference>
<evidence type="ECO:0000256" key="6">
    <source>
        <dbReference type="ARBA" id="ARBA00023242"/>
    </source>
</evidence>
<dbReference type="Gene3D" id="3.30.160.60">
    <property type="entry name" value="Classic Zinc Finger"/>
    <property type="match status" value="2"/>
</dbReference>
<evidence type="ECO:0000259" key="9">
    <source>
        <dbReference type="PROSITE" id="PS50157"/>
    </source>
</evidence>
<evidence type="ECO:0000256" key="5">
    <source>
        <dbReference type="ARBA" id="ARBA00022833"/>
    </source>
</evidence>
<dbReference type="CDD" id="cd12148">
    <property type="entry name" value="fungal_TF_MHR"/>
    <property type="match status" value="1"/>
</dbReference>
<feature type="region of interest" description="Disordered" evidence="8">
    <location>
        <begin position="256"/>
        <end position="291"/>
    </location>
</feature>
<comment type="caution">
    <text evidence="10">The sequence shown here is derived from an EMBL/GenBank/DDBJ whole genome shotgun (WGS) entry which is preliminary data.</text>
</comment>
<sequence length="811" mass="90621">MPAASMSVLPPAPSSSTMRKTSLAPEKKYKCQFCNRAFSRSEHRSRHERSHTKERPFKCMKCRSTFVRRDLLLRHDRTVHAKDGGIPLHSDVKRRAGPKSSALSGPSKSAIPIDTSALEQIEASSDGMVDLETAAMLMTDLHHKATAAMRNAGVGPYENRPGMAFSHNGTPLMEPSVTYPSGAISLPQVQWDAFMPQAVTEPKSHSIASNASGSQDSSFSSAGTMHPHPNQLPPIQKSASNYNGLVPALQSMIASLPPSGAATPSQQSQSPVQPRSGELSPKAPQVLSDDERNIILDNIRSNDSERAIPESFRLPNLTSLNRYLSTYFTLFHHHLPFLHPASFKPTQVSSPLLLAVLSIGALYAFDQDQAYVLHIGSKVLVNQFLQNKENFSSRKCPLWTMQSSLLNMIFASWSGDPKGLEWACSIKSLLANMVAGNRYELKLRTESREGALPTRAEWVEDEGCRRTYYAVYIFFGLLTLTYNHTPAISFNEFEDLALPSTEVMWNLNVVDESTWSEQLKASQAASFMEAHDNLFQGESLRYSAFATRVMINALFLEVWYHKRSPEALQDVVTEYKLRLALETWEKSLELCEPETVSVPLSAPHKGHPLIFNAMAMFRNARARLEVDLKSIQEALRYHDSYEVAAAMSNARDKVKRSSEMIKVIQECYNCIETAAVQGIRWVARTSATNWSVEHPLCGLDLMVILSLWLYRLEHDEEATTEEEEAMYNKVRSLFDDDSVEIYDNKLSSTVARLWGSMLDEVVVWGITKLMGDSFRLHSQALVGYEDDIEVSDVSTPSMISQGADDNEDSVY</sequence>
<dbReference type="PROSITE" id="PS50157">
    <property type="entry name" value="ZINC_FINGER_C2H2_2"/>
    <property type="match status" value="2"/>
</dbReference>
<dbReference type="PANTHER" id="PTHR40626:SF8">
    <property type="entry name" value="C2H2 FINGER DOMAIN TRANSCRIPTION FACTOR (EUROFUNG)-RELATED"/>
    <property type="match status" value="1"/>
</dbReference>
<dbReference type="OrthoDB" id="9411774at2759"/>
<evidence type="ECO:0000256" key="4">
    <source>
        <dbReference type="ARBA" id="ARBA00022771"/>
    </source>
</evidence>
<feature type="compositionally biased region" description="Low complexity" evidence="8">
    <location>
        <begin position="257"/>
        <end position="276"/>
    </location>
</feature>
<keyword evidence="6" id="KW-0539">Nucleus</keyword>
<name>A0A8T9C556_9HELO</name>
<keyword evidence="5" id="KW-0862">Zinc</keyword>
<proteinExistence type="predicted"/>
<accession>A0A8T9C556</accession>
<dbReference type="Proteomes" id="UP000469558">
    <property type="component" value="Unassembled WGS sequence"/>
</dbReference>
<keyword evidence="3" id="KW-0677">Repeat</keyword>
<evidence type="ECO:0000256" key="2">
    <source>
        <dbReference type="ARBA" id="ARBA00022723"/>
    </source>
</evidence>
<feature type="region of interest" description="Disordered" evidence="8">
    <location>
        <begin position="1"/>
        <end position="24"/>
    </location>
</feature>
<protein>
    <recommendedName>
        <fullName evidence="9">C2H2-type domain-containing protein</fullName>
    </recommendedName>
</protein>
<dbReference type="GO" id="GO:0006351">
    <property type="term" value="P:DNA-templated transcription"/>
    <property type="evidence" value="ECO:0007669"/>
    <property type="project" value="InterPro"/>
</dbReference>
<dbReference type="InterPro" id="IPR007219">
    <property type="entry name" value="XnlR_reg_dom"/>
</dbReference>
<feature type="domain" description="C2H2-type" evidence="9">
    <location>
        <begin position="57"/>
        <end position="85"/>
    </location>
</feature>
<dbReference type="GO" id="GO:0000981">
    <property type="term" value="F:DNA-binding transcription factor activity, RNA polymerase II-specific"/>
    <property type="evidence" value="ECO:0007669"/>
    <property type="project" value="InterPro"/>
</dbReference>
<dbReference type="Pfam" id="PF04082">
    <property type="entry name" value="Fungal_trans"/>
    <property type="match status" value="1"/>
</dbReference>
<feature type="compositionally biased region" description="Low complexity" evidence="8">
    <location>
        <begin position="206"/>
        <end position="222"/>
    </location>
</feature>
<dbReference type="PANTHER" id="PTHR40626">
    <property type="entry name" value="MIP31509P"/>
    <property type="match status" value="1"/>
</dbReference>
<dbReference type="GO" id="GO:0008270">
    <property type="term" value="F:zinc ion binding"/>
    <property type="evidence" value="ECO:0007669"/>
    <property type="project" value="UniProtKB-KW"/>
</dbReference>
<comment type="subcellular location">
    <subcellularLocation>
        <location evidence="1">Nucleus</location>
    </subcellularLocation>
</comment>
<dbReference type="GO" id="GO:0000785">
    <property type="term" value="C:chromatin"/>
    <property type="evidence" value="ECO:0007669"/>
    <property type="project" value="TreeGrafter"/>
</dbReference>
<dbReference type="EMBL" id="QGMK01000665">
    <property type="protein sequence ID" value="TVY80536.1"/>
    <property type="molecule type" value="Genomic_DNA"/>
</dbReference>
<keyword evidence="11" id="KW-1185">Reference proteome</keyword>
<dbReference type="AlphaFoldDB" id="A0A8T9C556"/>
<organism evidence="10 11">
    <name type="scientific">Lachnellula suecica</name>
    <dbReference type="NCBI Taxonomy" id="602035"/>
    <lineage>
        <taxon>Eukaryota</taxon>
        <taxon>Fungi</taxon>
        <taxon>Dikarya</taxon>
        <taxon>Ascomycota</taxon>
        <taxon>Pezizomycotina</taxon>
        <taxon>Leotiomycetes</taxon>
        <taxon>Helotiales</taxon>
        <taxon>Lachnaceae</taxon>
        <taxon>Lachnellula</taxon>
    </lineage>
</organism>
<keyword evidence="4 7" id="KW-0863">Zinc-finger</keyword>
<evidence type="ECO:0000256" key="8">
    <source>
        <dbReference type="SAM" id="MobiDB-lite"/>
    </source>
</evidence>